<dbReference type="GO" id="GO:0071949">
    <property type="term" value="F:FAD binding"/>
    <property type="evidence" value="ECO:0007669"/>
    <property type="project" value="InterPro"/>
</dbReference>
<reference evidence="4 5" key="1">
    <citation type="submission" date="2017-06" db="EMBL/GenBank/DDBJ databases">
        <authorList>
            <person name="Kim H.J."/>
            <person name="Triplett B.A."/>
        </authorList>
    </citation>
    <scope>NUCLEOTIDE SEQUENCE [LARGE SCALE GENOMIC DNA]</scope>
    <source>
        <strain evidence="4 5">U15</strain>
    </source>
</reference>
<dbReference type="OrthoDB" id="8985337at2"/>
<gene>
    <name evidence="4" type="ORF">SAMN06265795_113123</name>
</gene>
<dbReference type="Pfam" id="PF01494">
    <property type="entry name" value="FAD_binding_3"/>
    <property type="match status" value="1"/>
</dbReference>
<feature type="domain" description="FAD-binding" evidence="3">
    <location>
        <begin position="7"/>
        <end position="320"/>
    </location>
</feature>
<dbReference type="AlphaFoldDB" id="A0A239JUL4"/>
<keyword evidence="5" id="KW-1185">Reference proteome</keyword>
<dbReference type="PANTHER" id="PTHR43476">
    <property type="entry name" value="3-(3-HYDROXY-PHENYL)PROPIONATE/3-HYDROXYCINNAMIC ACID HYDROXYLASE"/>
    <property type="match status" value="1"/>
</dbReference>
<name>A0A239JUL4_9BURK</name>
<dbReference type="SUPFAM" id="SSF51905">
    <property type="entry name" value="FAD/NAD(P)-binding domain"/>
    <property type="match status" value="1"/>
</dbReference>
<organism evidence="4 5">
    <name type="scientific">Noviherbaspirillum humi</name>
    <dbReference type="NCBI Taxonomy" id="1688639"/>
    <lineage>
        <taxon>Bacteria</taxon>
        <taxon>Pseudomonadati</taxon>
        <taxon>Pseudomonadota</taxon>
        <taxon>Betaproteobacteria</taxon>
        <taxon>Burkholderiales</taxon>
        <taxon>Oxalobacteraceae</taxon>
        <taxon>Noviherbaspirillum</taxon>
    </lineage>
</organism>
<sequence>MGLNIKVVGAGPAGLYFAYLMKKSFPDYRVRVVEQNPADATYGFGVVFSGRALSFLGQGDAAVIERLKANMESWSDQHITHKGQRVVIDGNSFSAIARLTMLKELQAICREAGVELSFGQRVEPDGLEADCDVLVAADGANSALRDRYADEFGTQTVELKNYFAWYGVETPYDAHTLTFIGNEGGTYCGHHYRYTPRMSTMVAEVDAKTWSTSGMADMSDEERKMHFEQTFRDTLNGKPLISNRSMWRRWRLVKNGNWRHKNIVLIGDAQRTAHPSIGSGTRLAMEDAIVLWRAFTDKGTDVEAAFGQYESERRPVRDKLNAAAEKSIAWYEDIAEKMALSPYELALDYMLRTGLMTPDRLARESPRFMAKLAEEGTIPADTHG</sequence>
<accession>A0A239JUL4</accession>
<evidence type="ECO:0000313" key="5">
    <source>
        <dbReference type="Proteomes" id="UP000198284"/>
    </source>
</evidence>
<dbReference type="InterPro" id="IPR036188">
    <property type="entry name" value="FAD/NAD-bd_sf"/>
</dbReference>
<evidence type="ECO:0000256" key="1">
    <source>
        <dbReference type="ARBA" id="ARBA00023002"/>
    </source>
</evidence>
<keyword evidence="1" id="KW-0560">Oxidoreductase</keyword>
<proteinExistence type="predicted"/>
<evidence type="ECO:0000256" key="2">
    <source>
        <dbReference type="ARBA" id="ARBA00023027"/>
    </source>
</evidence>
<dbReference type="Gene3D" id="3.50.50.60">
    <property type="entry name" value="FAD/NAD(P)-binding domain"/>
    <property type="match status" value="1"/>
</dbReference>
<dbReference type="PRINTS" id="PR00420">
    <property type="entry name" value="RNGMNOXGNASE"/>
</dbReference>
<evidence type="ECO:0000259" key="3">
    <source>
        <dbReference type="Pfam" id="PF01494"/>
    </source>
</evidence>
<protein>
    <submittedName>
        <fullName evidence="4">2-polyprenyl-6-methoxyphenol hydroxylase</fullName>
    </submittedName>
</protein>
<evidence type="ECO:0000313" key="4">
    <source>
        <dbReference type="EMBL" id="SNT09597.1"/>
    </source>
</evidence>
<dbReference type="GO" id="GO:0016491">
    <property type="term" value="F:oxidoreductase activity"/>
    <property type="evidence" value="ECO:0007669"/>
    <property type="project" value="UniProtKB-KW"/>
</dbReference>
<dbReference type="InterPro" id="IPR050631">
    <property type="entry name" value="PheA/TfdB_FAD_monoxygenase"/>
</dbReference>
<dbReference type="EMBL" id="FZOT01000013">
    <property type="protein sequence ID" value="SNT09597.1"/>
    <property type="molecule type" value="Genomic_DNA"/>
</dbReference>
<dbReference type="Proteomes" id="UP000198284">
    <property type="component" value="Unassembled WGS sequence"/>
</dbReference>
<dbReference type="PANTHER" id="PTHR43476:SF4">
    <property type="entry name" value="BLR0106 PROTEIN"/>
    <property type="match status" value="1"/>
</dbReference>
<keyword evidence="2" id="KW-0520">NAD</keyword>
<dbReference type="Gene3D" id="3.30.9.20">
    <property type="match status" value="1"/>
</dbReference>
<dbReference type="InterPro" id="IPR002938">
    <property type="entry name" value="FAD-bd"/>
</dbReference>
<dbReference type="RefSeq" id="WP_089400619.1">
    <property type="nucleotide sequence ID" value="NZ_FZOT01000013.1"/>
</dbReference>